<dbReference type="Gene3D" id="3.30.420.40">
    <property type="match status" value="2"/>
</dbReference>
<dbReference type="STRING" id="1208919.CDSE_0774"/>
<evidence type="ECO:0000313" key="2">
    <source>
        <dbReference type="EMBL" id="AGF47036.1"/>
    </source>
</evidence>
<dbReference type="AlphaFoldDB" id="M1LSC5"/>
<dbReference type="KEGG" id="kde:CDSE_0774"/>
<keyword evidence="2" id="KW-0645">Protease</keyword>
<dbReference type="InterPro" id="IPR000905">
    <property type="entry name" value="Gcp-like_dom"/>
</dbReference>
<dbReference type="PROSITE" id="PS51186">
    <property type="entry name" value="GNAT"/>
    <property type="match status" value="1"/>
</dbReference>
<dbReference type="PANTHER" id="PTHR11735">
    <property type="entry name" value="TRNA N6-ADENOSINE THREONYLCARBAMOYLTRANSFERASE"/>
    <property type="match status" value="1"/>
</dbReference>
<dbReference type="OrthoDB" id="9796919at2"/>
<dbReference type="InterPro" id="IPR016181">
    <property type="entry name" value="Acyl_CoA_acyltransferase"/>
</dbReference>
<dbReference type="PANTHER" id="PTHR11735:SF11">
    <property type="entry name" value="TRNA THREONYLCARBAMOYLADENOSINE BIOSYNTHESIS PROTEIN TSAB"/>
    <property type="match status" value="1"/>
</dbReference>
<dbReference type="SUPFAM" id="SSF53067">
    <property type="entry name" value="Actin-like ATPase domain"/>
    <property type="match status" value="1"/>
</dbReference>
<reference evidence="2 3" key="1">
    <citation type="journal article" date="2013" name="Genome Biol. Evol.">
        <title>Genome evolution and phylogenomic analysis of candidatus kinetoplastibacterium, the betaproteobacterial endosymbionts of strigomonas and angomonas.</title>
        <authorList>
            <person name="Alves J.M."/>
            <person name="Serrano M.G."/>
            <person name="Maia da Silva F."/>
            <person name="Voegtly L.J."/>
            <person name="Matveyev A.V."/>
            <person name="Teixeira M.M."/>
            <person name="Camargo E.P."/>
            <person name="Buck G.A."/>
        </authorList>
    </citation>
    <scope>NUCLEOTIDE SEQUENCE [LARGE SCALE GENOMIC DNA]</scope>
    <source>
        <strain evidence="2 3">TCC079E</strain>
    </source>
</reference>
<feature type="domain" description="N-acetyltransferase" evidence="1">
    <location>
        <begin position="275"/>
        <end position="420"/>
    </location>
</feature>
<gene>
    <name evidence="2" type="ORF">CDSE_0774</name>
</gene>
<dbReference type="GO" id="GO:0016747">
    <property type="term" value="F:acyltransferase activity, transferring groups other than amino-acyl groups"/>
    <property type="evidence" value="ECO:0007669"/>
    <property type="project" value="InterPro"/>
</dbReference>
<dbReference type="Proteomes" id="UP000011547">
    <property type="component" value="Chromosome"/>
</dbReference>
<name>M1LSC5_9PROT</name>
<evidence type="ECO:0000259" key="1">
    <source>
        <dbReference type="PROSITE" id="PS51186"/>
    </source>
</evidence>
<organism evidence="2 3">
    <name type="scientific">Candidatus Kinetoplastidibacterium desouzai TCC079E</name>
    <dbReference type="NCBI Taxonomy" id="1208919"/>
    <lineage>
        <taxon>Bacteria</taxon>
        <taxon>Pseudomonadati</taxon>
        <taxon>Pseudomonadota</taxon>
        <taxon>Betaproteobacteria</taxon>
        <taxon>Candidatus Kinetoplastidibacterium</taxon>
    </lineage>
</organism>
<dbReference type="CDD" id="cd04301">
    <property type="entry name" value="NAT_SF"/>
    <property type="match status" value="1"/>
</dbReference>
<dbReference type="InterPro" id="IPR000182">
    <property type="entry name" value="GNAT_dom"/>
</dbReference>
<dbReference type="PATRIC" id="fig|1208919.3.peg.476"/>
<protein>
    <submittedName>
        <fullName evidence="2">Metal-dependent protease, putative molecular chaperone</fullName>
    </submittedName>
</protein>
<dbReference type="Gene3D" id="3.40.630.30">
    <property type="match status" value="1"/>
</dbReference>
<dbReference type="eggNOG" id="COG0456">
    <property type="taxonomic scope" value="Bacteria"/>
</dbReference>
<dbReference type="Pfam" id="PF00583">
    <property type="entry name" value="Acetyltransf_1"/>
    <property type="match status" value="1"/>
</dbReference>
<dbReference type="Pfam" id="PF00814">
    <property type="entry name" value="TsaD"/>
    <property type="match status" value="1"/>
</dbReference>
<keyword evidence="3" id="KW-1185">Reference proteome</keyword>
<evidence type="ECO:0000313" key="3">
    <source>
        <dbReference type="Proteomes" id="UP000011547"/>
    </source>
</evidence>
<dbReference type="GO" id="GO:0005829">
    <property type="term" value="C:cytosol"/>
    <property type="evidence" value="ECO:0007669"/>
    <property type="project" value="TreeGrafter"/>
</dbReference>
<proteinExistence type="predicted"/>
<dbReference type="InterPro" id="IPR022496">
    <property type="entry name" value="T6A_TsaB"/>
</dbReference>
<dbReference type="EMBL" id="CP003803">
    <property type="protein sequence ID" value="AGF47036.1"/>
    <property type="molecule type" value="Genomic_DNA"/>
</dbReference>
<accession>M1LSC5</accession>
<dbReference type="RefSeq" id="WP_015396447.1">
    <property type="nucleotide sequence ID" value="NC_020294.1"/>
</dbReference>
<dbReference type="GO" id="GO:0008233">
    <property type="term" value="F:peptidase activity"/>
    <property type="evidence" value="ECO:0007669"/>
    <property type="project" value="UniProtKB-KW"/>
</dbReference>
<dbReference type="GO" id="GO:0002949">
    <property type="term" value="P:tRNA threonylcarbamoyladenosine modification"/>
    <property type="evidence" value="ECO:0007669"/>
    <property type="project" value="InterPro"/>
</dbReference>
<dbReference type="GO" id="GO:0006508">
    <property type="term" value="P:proteolysis"/>
    <property type="evidence" value="ECO:0007669"/>
    <property type="project" value="UniProtKB-KW"/>
</dbReference>
<dbReference type="SUPFAM" id="SSF55729">
    <property type="entry name" value="Acyl-CoA N-acyltransferases (Nat)"/>
    <property type="match status" value="1"/>
</dbReference>
<dbReference type="NCBIfam" id="TIGR03725">
    <property type="entry name" value="T6A_YeaZ"/>
    <property type="match status" value="1"/>
</dbReference>
<sequence length="420" mass="47941">MYQKISNLLAIESSLDECSISLISFDNQGFVKMSFSSEFDKDKLPSEYLLPSIDNLLEKADIQKKELNIVAFGKGPGKFTGIRLACATSKAIGMSLNIPIIAVDSLFSMAIKAKKDLIEGNYIIIAASDAKMNELYLSAYLVNSCLVEFHRFNQILQSPILISAEDISLWLSYYINKWLLYYIDVKFILVGNAWDIYNILPKIPEKFYNFFYCSMVKNPDSLVLSYVAKDLFLKEDYHGYDIEPLYIRNKVAFTTKELLLNKGGNPKVSSFLSKAEIRKMMVSDIENILLLESQIQIPSWSYANYLDSINSGYCSYIMQYEDYILGFFIMMFAPDISHLLRIAVNSNNQRMGVGSKLINSCVMISTENNLNSLLVEVGSSNSKAINFYRKHNFLDIGIRKNYYVLSNHKTDDAIVMKKYF</sequence>
<keyword evidence="2" id="KW-0378">Hydrolase</keyword>
<dbReference type="eggNOG" id="COG1214">
    <property type="taxonomic scope" value="Bacteria"/>
</dbReference>
<dbReference type="HOGENOM" id="CLU_052459_0_0_4"/>
<dbReference type="InterPro" id="IPR043129">
    <property type="entry name" value="ATPase_NBD"/>
</dbReference>